<proteinExistence type="predicted"/>
<dbReference type="EMBL" id="CAFBLJ010000027">
    <property type="protein sequence ID" value="CAB4865198.1"/>
    <property type="molecule type" value="Genomic_DNA"/>
</dbReference>
<sequence>MARMASRSETATPILMVSAVMPMSEAVSSSAGASVTGASLEAGASLAAGASVATEPPSSPPQAATMSDAPAMNASAIRDFFM</sequence>
<organism evidence="2">
    <name type="scientific">freshwater metagenome</name>
    <dbReference type="NCBI Taxonomy" id="449393"/>
    <lineage>
        <taxon>unclassified sequences</taxon>
        <taxon>metagenomes</taxon>
        <taxon>ecological metagenomes</taxon>
    </lineage>
</organism>
<gene>
    <name evidence="2" type="ORF">UFOPK3304_00687</name>
</gene>
<evidence type="ECO:0000313" key="2">
    <source>
        <dbReference type="EMBL" id="CAB4865198.1"/>
    </source>
</evidence>
<protein>
    <submittedName>
        <fullName evidence="2">Unannotated protein</fullName>
    </submittedName>
</protein>
<accession>A0A6J7D7S4</accession>
<reference evidence="2" key="1">
    <citation type="submission" date="2020-05" db="EMBL/GenBank/DDBJ databases">
        <authorList>
            <person name="Chiriac C."/>
            <person name="Salcher M."/>
            <person name="Ghai R."/>
            <person name="Kavagutti S V."/>
        </authorList>
    </citation>
    <scope>NUCLEOTIDE SEQUENCE</scope>
</reference>
<dbReference type="AlphaFoldDB" id="A0A6J7D7S4"/>
<evidence type="ECO:0000256" key="1">
    <source>
        <dbReference type="SAM" id="MobiDB-lite"/>
    </source>
</evidence>
<name>A0A6J7D7S4_9ZZZZ</name>
<feature type="region of interest" description="Disordered" evidence="1">
    <location>
        <begin position="47"/>
        <end position="70"/>
    </location>
</feature>